<dbReference type="InterPro" id="IPR014008">
    <property type="entry name" value="Cbl_synth_MTase_CbiT"/>
</dbReference>
<protein>
    <submittedName>
        <fullName evidence="7">Precorrin-6Y C5,15-methyltransferase (Decarboxylating) subunit CbiT</fullName>
    </submittedName>
</protein>
<dbReference type="EMBL" id="CP060637">
    <property type="protein sequence ID" value="QNM15883.1"/>
    <property type="molecule type" value="Genomic_DNA"/>
</dbReference>
<dbReference type="InterPro" id="IPR050714">
    <property type="entry name" value="Cobalamin_biosynth_MTase"/>
</dbReference>
<gene>
    <name evidence="7" type="primary">cbiT</name>
    <name evidence="7" type="ORF">H9Q81_03340</name>
</gene>
<dbReference type="UniPathway" id="UPA00148"/>
<reference evidence="7 8" key="1">
    <citation type="submission" date="2020-08" db="EMBL/GenBank/DDBJ databases">
        <authorList>
            <person name="Liu C."/>
            <person name="Sun Q."/>
        </authorList>
    </citation>
    <scope>NUCLEOTIDE SEQUENCE [LARGE SCALE GENOMIC DNA]</scope>
    <source>
        <strain evidence="7 8">NSJ-57</strain>
    </source>
</reference>
<organism evidence="7 8">
    <name type="scientific">Fusobacterium hominis</name>
    <dbReference type="NCBI Taxonomy" id="2764326"/>
    <lineage>
        <taxon>Bacteria</taxon>
        <taxon>Fusobacteriati</taxon>
        <taxon>Fusobacteriota</taxon>
        <taxon>Fusobacteriia</taxon>
        <taxon>Fusobacteriales</taxon>
        <taxon>Fusobacteriaceae</taxon>
        <taxon>Fusobacterium</taxon>
    </lineage>
</organism>
<dbReference type="InterPro" id="IPR029063">
    <property type="entry name" value="SAM-dependent_MTases_sf"/>
</dbReference>
<dbReference type="CDD" id="cd02440">
    <property type="entry name" value="AdoMet_MTases"/>
    <property type="match status" value="1"/>
</dbReference>
<dbReference type="NCBIfam" id="TIGR02469">
    <property type="entry name" value="CbiT"/>
    <property type="match status" value="1"/>
</dbReference>
<evidence type="ECO:0000313" key="8">
    <source>
        <dbReference type="Proteomes" id="UP000515913"/>
    </source>
</evidence>
<dbReference type="GO" id="GO:0008276">
    <property type="term" value="F:protein methyltransferase activity"/>
    <property type="evidence" value="ECO:0007669"/>
    <property type="project" value="InterPro"/>
</dbReference>
<sequence length="194" mass="21713">MHIYDKEFVQKELPMTKQEVRAITIAKLQLKPNSILIDVGAGTGTIGIEAATYMNDGQVIGIEKEEKGLDTIKENVKKIGVNNYSLIHGRAPEDIPNIEYDRMFIGGSTGSMNDIVNHFMKHSKADSRLVINTITLESLNESMDILKKFNFDDIEVINVMISRGKKIGKYTMMYGENPIYIITAVKQGGQSNEQ</sequence>
<keyword evidence="2" id="KW-0169">Cobalamin biosynthesis</keyword>
<dbReference type="InterPro" id="IPR025714">
    <property type="entry name" value="Methyltranfer_dom"/>
</dbReference>
<proteinExistence type="predicted"/>
<keyword evidence="4 7" id="KW-0808">Transferase</keyword>
<dbReference type="KEGG" id="fho:H9Q81_03340"/>
<evidence type="ECO:0000259" key="6">
    <source>
        <dbReference type="Pfam" id="PF13847"/>
    </source>
</evidence>
<dbReference type="Proteomes" id="UP000515913">
    <property type="component" value="Chromosome"/>
</dbReference>
<dbReference type="PANTHER" id="PTHR43182">
    <property type="entry name" value="COBALT-PRECORRIN-6B C(15)-METHYLTRANSFERASE (DECARBOXYLATING)"/>
    <property type="match status" value="1"/>
</dbReference>
<dbReference type="PANTHER" id="PTHR43182:SF1">
    <property type="entry name" value="COBALT-PRECORRIN-7 C(5)-METHYLTRANSFERASE"/>
    <property type="match status" value="1"/>
</dbReference>
<dbReference type="Pfam" id="PF13847">
    <property type="entry name" value="Methyltransf_31"/>
    <property type="match status" value="1"/>
</dbReference>
<dbReference type="RefSeq" id="WP_187423140.1">
    <property type="nucleotide sequence ID" value="NZ_CP060637.1"/>
</dbReference>
<keyword evidence="3 7" id="KW-0489">Methyltransferase</keyword>
<dbReference type="Gene3D" id="3.40.50.150">
    <property type="entry name" value="Vaccinia Virus protein VP39"/>
    <property type="match status" value="1"/>
</dbReference>
<keyword evidence="8" id="KW-1185">Reference proteome</keyword>
<dbReference type="SUPFAM" id="SSF53335">
    <property type="entry name" value="S-adenosyl-L-methionine-dependent methyltransferases"/>
    <property type="match status" value="1"/>
</dbReference>
<accession>A0A7G9GYK1</accession>
<feature type="domain" description="Methyltransferase" evidence="6">
    <location>
        <begin position="31"/>
        <end position="135"/>
    </location>
</feature>
<evidence type="ECO:0000256" key="1">
    <source>
        <dbReference type="ARBA" id="ARBA00004953"/>
    </source>
</evidence>
<evidence type="ECO:0000256" key="4">
    <source>
        <dbReference type="ARBA" id="ARBA00022679"/>
    </source>
</evidence>
<name>A0A7G9GYK1_9FUSO</name>
<dbReference type="GO" id="GO:0009236">
    <property type="term" value="P:cobalamin biosynthetic process"/>
    <property type="evidence" value="ECO:0007669"/>
    <property type="project" value="UniProtKB-UniPathway"/>
</dbReference>
<comment type="pathway">
    <text evidence="1">Cofactor biosynthesis; adenosylcobalamin biosynthesis.</text>
</comment>
<evidence type="ECO:0000256" key="2">
    <source>
        <dbReference type="ARBA" id="ARBA00022573"/>
    </source>
</evidence>
<keyword evidence="5" id="KW-0949">S-adenosyl-L-methionine</keyword>
<dbReference type="AlphaFoldDB" id="A0A7G9GYK1"/>
<evidence type="ECO:0000313" key="7">
    <source>
        <dbReference type="EMBL" id="QNM15883.1"/>
    </source>
</evidence>
<evidence type="ECO:0000256" key="3">
    <source>
        <dbReference type="ARBA" id="ARBA00022603"/>
    </source>
</evidence>
<dbReference type="GO" id="GO:0032259">
    <property type="term" value="P:methylation"/>
    <property type="evidence" value="ECO:0007669"/>
    <property type="project" value="UniProtKB-KW"/>
</dbReference>
<evidence type="ECO:0000256" key="5">
    <source>
        <dbReference type="ARBA" id="ARBA00022691"/>
    </source>
</evidence>